<dbReference type="InterPro" id="IPR018219">
    <property type="entry name" value="Tpx_CS"/>
</dbReference>
<dbReference type="InterPro" id="IPR050455">
    <property type="entry name" value="Tpx_Peroxidase_subfamily"/>
</dbReference>
<gene>
    <name evidence="6" type="primary">tpx</name>
    <name evidence="8" type="ORF">FHG85_06805</name>
</gene>
<comment type="caution">
    <text evidence="6">Lacks conserved residue(s) required for the propagation of feature annotation.</text>
</comment>
<reference evidence="8 9" key="1">
    <citation type="submission" date="2019-07" db="EMBL/GenBank/DDBJ databases">
        <title>Thalassofilum flectens gen. nov., sp. nov., a novel moderate thermophilic anaerobe from a shallow sea hot spring in Kunashir Island (Russia), representing a new family in the order Bacteroidales, and proposal of Thalassofilacea fam. nov.</title>
        <authorList>
            <person name="Kochetkova T.V."/>
            <person name="Podosokorskaya O.A."/>
            <person name="Novikov A."/>
            <person name="Elcheninov A.G."/>
            <person name="Toshchakov S.V."/>
            <person name="Kublanov I.V."/>
        </authorList>
    </citation>
    <scope>NUCLEOTIDE SEQUENCE [LARGE SCALE GENOMIC DNA]</scope>
    <source>
        <strain evidence="8 9">38-H</strain>
    </source>
</reference>
<dbReference type="InterPro" id="IPR013740">
    <property type="entry name" value="Redoxin"/>
</dbReference>
<dbReference type="PROSITE" id="PS01265">
    <property type="entry name" value="TPX"/>
    <property type="match status" value="1"/>
</dbReference>
<keyword evidence="3 6" id="KW-0560">Oxidoreductase</keyword>
<dbReference type="Gene3D" id="3.40.30.10">
    <property type="entry name" value="Glutaredoxin"/>
    <property type="match status" value="1"/>
</dbReference>
<organism evidence="8 9">
    <name type="scientific">Tenuifilum thalassicum</name>
    <dbReference type="NCBI Taxonomy" id="2590900"/>
    <lineage>
        <taxon>Bacteria</taxon>
        <taxon>Pseudomonadati</taxon>
        <taxon>Bacteroidota</taxon>
        <taxon>Bacteroidia</taxon>
        <taxon>Bacteroidales</taxon>
        <taxon>Tenuifilaceae</taxon>
        <taxon>Tenuifilum</taxon>
    </lineage>
</organism>
<dbReference type="KEGG" id="ttz:FHG85_06805"/>
<keyword evidence="5 6" id="KW-0676">Redox-active center</keyword>
<evidence type="ECO:0000256" key="3">
    <source>
        <dbReference type="ARBA" id="ARBA00023002"/>
    </source>
</evidence>
<dbReference type="InterPro" id="IPR013766">
    <property type="entry name" value="Thioredoxin_domain"/>
</dbReference>
<dbReference type="Pfam" id="PF08534">
    <property type="entry name" value="Redoxin"/>
    <property type="match status" value="1"/>
</dbReference>
<protein>
    <recommendedName>
        <fullName evidence="6">Thiol peroxidase</fullName>
        <shortName evidence="6">Tpx</shortName>
        <ecNumber evidence="6">1.11.1.24</ecNumber>
    </recommendedName>
    <alternativeName>
        <fullName evidence="6">Peroxiredoxin tpx</fullName>
        <shortName evidence="6">Prx</shortName>
    </alternativeName>
    <alternativeName>
        <fullName evidence="6">Thioredoxin peroxidase</fullName>
    </alternativeName>
    <alternativeName>
        <fullName evidence="6">Thioredoxin-dependent peroxiredoxin</fullName>
    </alternativeName>
</protein>
<keyword evidence="9" id="KW-1185">Reference proteome</keyword>
<accession>A0A7D4BDQ6</accession>
<dbReference type="PANTHER" id="PTHR43110:SF1">
    <property type="entry name" value="THIOL PEROXIDASE"/>
    <property type="match status" value="1"/>
</dbReference>
<comment type="catalytic activity">
    <reaction evidence="6">
        <text>a hydroperoxide + [thioredoxin]-dithiol = an alcohol + [thioredoxin]-disulfide + H2O</text>
        <dbReference type="Rhea" id="RHEA:62620"/>
        <dbReference type="Rhea" id="RHEA-COMP:10698"/>
        <dbReference type="Rhea" id="RHEA-COMP:10700"/>
        <dbReference type="ChEBI" id="CHEBI:15377"/>
        <dbReference type="ChEBI" id="CHEBI:29950"/>
        <dbReference type="ChEBI" id="CHEBI:30879"/>
        <dbReference type="ChEBI" id="CHEBI:35924"/>
        <dbReference type="ChEBI" id="CHEBI:50058"/>
        <dbReference type="EC" id="1.11.1.24"/>
    </reaction>
</comment>
<dbReference type="PANTHER" id="PTHR43110">
    <property type="entry name" value="THIOL PEROXIDASE"/>
    <property type="match status" value="1"/>
</dbReference>
<evidence type="ECO:0000256" key="4">
    <source>
        <dbReference type="ARBA" id="ARBA00023157"/>
    </source>
</evidence>
<dbReference type="AlphaFoldDB" id="A0A7D4BDQ6"/>
<dbReference type="EMBL" id="CP041345">
    <property type="protein sequence ID" value="QKG79983.1"/>
    <property type="molecule type" value="Genomic_DNA"/>
</dbReference>
<keyword evidence="4" id="KW-1015">Disulfide bond</keyword>
<evidence type="ECO:0000313" key="8">
    <source>
        <dbReference type="EMBL" id="QKG79983.1"/>
    </source>
</evidence>
<dbReference type="SUPFAM" id="SSF52833">
    <property type="entry name" value="Thioredoxin-like"/>
    <property type="match status" value="1"/>
</dbReference>
<dbReference type="Proteomes" id="UP000500961">
    <property type="component" value="Chromosome"/>
</dbReference>
<dbReference type="CDD" id="cd03014">
    <property type="entry name" value="PRX_Atyp2cys"/>
    <property type="match status" value="1"/>
</dbReference>
<proteinExistence type="inferred from homology"/>
<evidence type="ECO:0000256" key="2">
    <source>
        <dbReference type="ARBA" id="ARBA00022862"/>
    </source>
</evidence>
<evidence type="ECO:0000259" key="7">
    <source>
        <dbReference type="PROSITE" id="PS51352"/>
    </source>
</evidence>
<comment type="similarity">
    <text evidence="6">Belongs to the peroxiredoxin family. Tpx subfamily.</text>
</comment>
<evidence type="ECO:0000256" key="6">
    <source>
        <dbReference type="HAMAP-Rule" id="MF_00269"/>
    </source>
</evidence>
<sequence length="167" mass="18414">MKTITFGGNPVTLVNEQVNEGDKAPDFNAIDNSLKPVKLSDFKGKVKLISVFPSIDTSVCSVQNHKFNDAASSYGDKVAFIAISNDLPFALKRFCGAEGINNLVTLSDHRDVEFGTNYGFLIKELRLLARGVVIIDKDDVVRYVEYVPEITQEPNYDAALNALKELV</sequence>
<feature type="active site" description="Cysteine sulfenic acid (-SOH) intermediate" evidence="6">
    <location>
        <position position="60"/>
    </location>
</feature>
<name>A0A7D4BDQ6_9BACT</name>
<dbReference type="NCBIfam" id="NF001808">
    <property type="entry name" value="PRK00522.1"/>
    <property type="match status" value="1"/>
</dbReference>
<dbReference type="InterPro" id="IPR002065">
    <property type="entry name" value="TPX"/>
</dbReference>
<comment type="subunit">
    <text evidence="6">Homodimer.</text>
</comment>
<dbReference type="PROSITE" id="PS51352">
    <property type="entry name" value="THIOREDOXIN_2"/>
    <property type="match status" value="1"/>
</dbReference>
<dbReference type="InterPro" id="IPR036249">
    <property type="entry name" value="Thioredoxin-like_sf"/>
</dbReference>
<dbReference type="GO" id="GO:0008379">
    <property type="term" value="F:thioredoxin peroxidase activity"/>
    <property type="evidence" value="ECO:0007669"/>
    <property type="project" value="UniProtKB-UniRule"/>
</dbReference>
<dbReference type="HAMAP" id="MF_00269">
    <property type="entry name" value="Tpx"/>
    <property type="match status" value="1"/>
</dbReference>
<comment type="function">
    <text evidence="6">Thiol-specific peroxidase that catalyzes the reduction of hydrogen peroxide and organic hydroperoxides to water and alcohols, respectively. Plays a role in cell protection against oxidative stress by detoxifying peroxides.</text>
</comment>
<dbReference type="EC" id="1.11.1.24" evidence="6"/>
<evidence type="ECO:0000256" key="5">
    <source>
        <dbReference type="ARBA" id="ARBA00023284"/>
    </source>
</evidence>
<feature type="domain" description="Thioredoxin" evidence="7">
    <location>
        <begin position="18"/>
        <end position="167"/>
    </location>
</feature>
<dbReference type="RefSeq" id="WP_173074280.1">
    <property type="nucleotide sequence ID" value="NZ_CP041345.1"/>
</dbReference>
<keyword evidence="1 6" id="KW-0575">Peroxidase</keyword>
<evidence type="ECO:0000256" key="1">
    <source>
        <dbReference type="ARBA" id="ARBA00022559"/>
    </source>
</evidence>
<evidence type="ECO:0000313" key="9">
    <source>
        <dbReference type="Proteomes" id="UP000500961"/>
    </source>
</evidence>
<keyword evidence="2 6" id="KW-0049">Antioxidant</keyword>